<dbReference type="EMBL" id="JAENIJ010000011">
    <property type="protein sequence ID" value="MBK1882496.1"/>
    <property type="molecule type" value="Genomic_DNA"/>
</dbReference>
<organism evidence="7 8">
    <name type="scientific">Luteolibacter pohnpeiensis</name>
    <dbReference type="NCBI Taxonomy" id="454153"/>
    <lineage>
        <taxon>Bacteria</taxon>
        <taxon>Pseudomonadati</taxon>
        <taxon>Verrucomicrobiota</taxon>
        <taxon>Verrucomicrobiia</taxon>
        <taxon>Verrucomicrobiales</taxon>
        <taxon>Verrucomicrobiaceae</taxon>
        <taxon>Luteolibacter</taxon>
    </lineage>
</organism>
<proteinExistence type="inferred from homology"/>
<evidence type="ECO:0000313" key="7">
    <source>
        <dbReference type="EMBL" id="MBK1882496.1"/>
    </source>
</evidence>
<keyword evidence="8" id="KW-1185">Reference proteome</keyword>
<name>A0A934S803_9BACT</name>
<sequence length="95" mass="10641">MSRKYQGLIILNAKAIDGTVEDTITSISKDLETEGAKIENVNAMGRREFAYPSNHLEAGHYVDFTFSVEPASIAKIKSRLSLNETVHLQQYQRIA</sequence>
<dbReference type="Proteomes" id="UP000603141">
    <property type="component" value="Unassembled WGS sequence"/>
</dbReference>
<comment type="caution">
    <text evidence="7">The sequence shown here is derived from an EMBL/GenBank/DDBJ whole genome shotgun (WGS) entry which is preliminary data.</text>
</comment>
<dbReference type="Gene3D" id="3.30.70.60">
    <property type="match status" value="1"/>
</dbReference>
<dbReference type="GO" id="GO:0006412">
    <property type="term" value="P:translation"/>
    <property type="evidence" value="ECO:0007669"/>
    <property type="project" value="InterPro"/>
</dbReference>
<dbReference type="SUPFAM" id="SSF54995">
    <property type="entry name" value="Ribosomal protein S6"/>
    <property type="match status" value="1"/>
</dbReference>
<comment type="function">
    <text evidence="4">Binds together with bS18 to 16S ribosomal RNA.</text>
</comment>
<evidence type="ECO:0000256" key="1">
    <source>
        <dbReference type="ARBA" id="ARBA00009512"/>
    </source>
</evidence>
<dbReference type="InterPro" id="IPR000529">
    <property type="entry name" value="Ribosomal_bS6"/>
</dbReference>
<comment type="similarity">
    <text evidence="1">Belongs to the bacterial ribosomal protein bS6 family.</text>
</comment>
<gene>
    <name evidence="7" type="primary">rpsF</name>
    <name evidence="7" type="ORF">JIN85_08720</name>
</gene>
<dbReference type="GO" id="GO:0005840">
    <property type="term" value="C:ribosome"/>
    <property type="evidence" value="ECO:0007669"/>
    <property type="project" value="UniProtKB-KW"/>
</dbReference>
<evidence type="ECO:0000256" key="6">
    <source>
        <dbReference type="ARBA" id="ARBA00035520"/>
    </source>
</evidence>
<dbReference type="RefSeq" id="WP_200269691.1">
    <property type="nucleotide sequence ID" value="NZ_JAENIJ010000011.1"/>
</dbReference>
<dbReference type="InterPro" id="IPR014717">
    <property type="entry name" value="Transl_elong_EF1B/ribsomal_bS6"/>
</dbReference>
<evidence type="ECO:0000256" key="3">
    <source>
        <dbReference type="ARBA" id="ARBA00023274"/>
    </source>
</evidence>
<evidence type="ECO:0000256" key="2">
    <source>
        <dbReference type="ARBA" id="ARBA00022980"/>
    </source>
</evidence>
<protein>
    <recommendedName>
        <fullName evidence="5">Small ribosomal subunit protein bS6</fullName>
    </recommendedName>
    <alternativeName>
        <fullName evidence="6">30S ribosomal protein S6</fullName>
    </alternativeName>
</protein>
<dbReference type="NCBIfam" id="TIGR00166">
    <property type="entry name" value="S6"/>
    <property type="match status" value="1"/>
</dbReference>
<dbReference type="GO" id="GO:0019843">
    <property type="term" value="F:rRNA binding"/>
    <property type="evidence" value="ECO:0007669"/>
    <property type="project" value="InterPro"/>
</dbReference>
<dbReference type="InterPro" id="IPR035980">
    <property type="entry name" value="Ribosomal_bS6_sf"/>
</dbReference>
<accession>A0A934S803</accession>
<dbReference type="GO" id="GO:1990904">
    <property type="term" value="C:ribonucleoprotein complex"/>
    <property type="evidence" value="ECO:0007669"/>
    <property type="project" value="UniProtKB-KW"/>
</dbReference>
<evidence type="ECO:0000256" key="4">
    <source>
        <dbReference type="ARBA" id="ARBA00035104"/>
    </source>
</evidence>
<dbReference type="CDD" id="cd00473">
    <property type="entry name" value="bS6"/>
    <property type="match status" value="1"/>
</dbReference>
<reference evidence="7" key="1">
    <citation type="submission" date="2021-01" db="EMBL/GenBank/DDBJ databases">
        <title>Modified the classification status of verrucomicrobia.</title>
        <authorList>
            <person name="Feng X."/>
        </authorList>
    </citation>
    <scope>NUCLEOTIDE SEQUENCE</scope>
    <source>
        <strain evidence="7">KCTC 22041</strain>
    </source>
</reference>
<keyword evidence="3" id="KW-0687">Ribonucleoprotein</keyword>
<dbReference type="AlphaFoldDB" id="A0A934S803"/>
<evidence type="ECO:0000256" key="5">
    <source>
        <dbReference type="ARBA" id="ARBA00035294"/>
    </source>
</evidence>
<evidence type="ECO:0000313" key="8">
    <source>
        <dbReference type="Proteomes" id="UP000603141"/>
    </source>
</evidence>
<dbReference type="InterPro" id="IPR020814">
    <property type="entry name" value="Ribosomal_S6_plastid/chlpt"/>
</dbReference>
<dbReference type="GO" id="GO:0003735">
    <property type="term" value="F:structural constituent of ribosome"/>
    <property type="evidence" value="ECO:0007669"/>
    <property type="project" value="InterPro"/>
</dbReference>
<keyword evidence="2 7" id="KW-0689">Ribosomal protein</keyword>
<dbReference type="Pfam" id="PF01250">
    <property type="entry name" value="Ribosomal_S6"/>
    <property type="match status" value="1"/>
</dbReference>